<proteinExistence type="predicted"/>
<evidence type="ECO:0000313" key="1">
    <source>
        <dbReference type="EMBL" id="KAI0088765.1"/>
    </source>
</evidence>
<accession>A0ACB8U476</accession>
<evidence type="ECO:0000313" key="2">
    <source>
        <dbReference type="Proteomes" id="UP001055072"/>
    </source>
</evidence>
<organism evidence="1 2">
    <name type="scientific">Irpex rosettiformis</name>
    <dbReference type="NCBI Taxonomy" id="378272"/>
    <lineage>
        <taxon>Eukaryota</taxon>
        <taxon>Fungi</taxon>
        <taxon>Dikarya</taxon>
        <taxon>Basidiomycota</taxon>
        <taxon>Agaricomycotina</taxon>
        <taxon>Agaricomycetes</taxon>
        <taxon>Polyporales</taxon>
        <taxon>Irpicaceae</taxon>
        <taxon>Irpex</taxon>
    </lineage>
</organism>
<name>A0ACB8U476_9APHY</name>
<dbReference type="Proteomes" id="UP001055072">
    <property type="component" value="Unassembled WGS sequence"/>
</dbReference>
<comment type="caution">
    <text evidence="1">The sequence shown here is derived from an EMBL/GenBank/DDBJ whole genome shotgun (WGS) entry which is preliminary data.</text>
</comment>
<dbReference type="EMBL" id="MU274912">
    <property type="protein sequence ID" value="KAI0088765.1"/>
    <property type="molecule type" value="Genomic_DNA"/>
</dbReference>
<protein>
    <submittedName>
        <fullName evidence="1">Uncharacterized protein</fullName>
    </submittedName>
</protein>
<sequence length="340" mass="38263">MQSSSLLKMFAIARAHRTCTAGRYVPNHLQASQSVVARRNIHQTSVVSKKKKTSSAIETAFEEEEDFATSEGDDLFSNTTTQASAKTPNSADKPKGRLSVEERAVRFDNLYQFLSDRIGLNPPAKARKDPRQVRKTAWQQLFSLAATSEQLERVTELFPKWRDARQQFTPEIAEAFVRRCEELRCPTLALKVFSDHSKYGFNLNHLPAARHLLHSLHVEHPLEDSVTLSALYGVYKLPAISSDLISCAMLTSALFKAKTEESLIVANALVPELKLLLKKTHPAKMAYPTDPVIRNQKNNKEKAWLKWTLLKIEKALEAQKQPVDWLKTWREASISAAGAA</sequence>
<reference evidence="1" key="1">
    <citation type="journal article" date="2021" name="Environ. Microbiol.">
        <title>Gene family expansions and transcriptome signatures uncover fungal adaptations to wood decay.</title>
        <authorList>
            <person name="Hage H."/>
            <person name="Miyauchi S."/>
            <person name="Viragh M."/>
            <person name="Drula E."/>
            <person name="Min B."/>
            <person name="Chaduli D."/>
            <person name="Navarro D."/>
            <person name="Favel A."/>
            <person name="Norest M."/>
            <person name="Lesage-Meessen L."/>
            <person name="Balint B."/>
            <person name="Merenyi Z."/>
            <person name="de Eugenio L."/>
            <person name="Morin E."/>
            <person name="Martinez A.T."/>
            <person name="Baldrian P."/>
            <person name="Stursova M."/>
            <person name="Martinez M.J."/>
            <person name="Novotny C."/>
            <person name="Magnuson J.K."/>
            <person name="Spatafora J.W."/>
            <person name="Maurice S."/>
            <person name="Pangilinan J."/>
            <person name="Andreopoulos W."/>
            <person name="LaButti K."/>
            <person name="Hundley H."/>
            <person name="Na H."/>
            <person name="Kuo A."/>
            <person name="Barry K."/>
            <person name="Lipzen A."/>
            <person name="Henrissat B."/>
            <person name="Riley R."/>
            <person name="Ahrendt S."/>
            <person name="Nagy L.G."/>
            <person name="Grigoriev I.V."/>
            <person name="Martin F."/>
            <person name="Rosso M.N."/>
        </authorList>
    </citation>
    <scope>NUCLEOTIDE SEQUENCE</scope>
    <source>
        <strain evidence="1">CBS 384.51</strain>
    </source>
</reference>
<gene>
    <name evidence="1" type="ORF">BDY19DRAFT_993604</name>
</gene>
<keyword evidence="2" id="KW-1185">Reference proteome</keyword>